<dbReference type="Proteomes" id="UP000887116">
    <property type="component" value="Unassembled WGS sequence"/>
</dbReference>
<evidence type="ECO:0000313" key="2">
    <source>
        <dbReference type="Proteomes" id="UP000887116"/>
    </source>
</evidence>
<organism evidence="1 2">
    <name type="scientific">Trichonephila clavata</name>
    <name type="common">Joro spider</name>
    <name type="synonym">Nephila clavata</name>
    <dbReference type="NCBI Taxonomy" id="2740835"/>
    <lineage>
        <taxon>Eukaryota</taxon>
        <taxon>Metazoa</taxon>
        <taxon>Ecdysozoa</taxon>
        <taxon>Arthropoda</taxon>
        <taxon>Chelicerata</taxon>
        <taxon>Arachnida</taxon>
        <taxon>Araneae</taxon>
        <taxon>Araneomorphae</taxon>
        <taxon>Entelegynae</taxon>
        <taxon>Araneoidea</taxon>
        <taxon>Nephilidae</taxon>
        <taxon>Trichonephila</taxon>
    </lineage>
</organism>
<name>A0A8X6FQH6_TRICU</name>
<protein>
    <submittedName>
        <fullName evidence="1">Uncharacterized protein</fullName>
    </submittedName>
</protein>
<evidence type="ECO:0000313" key="1">
    <source>
        <dbReference type="EMBL" id="GFQ86692.1"/>
    </source>
</evidence>
<gene>
    <name evidence="1" type="ORF">TNCT_307361</name>
</gene>
<comment type="caution">
    <text evidence="1">The sequence shown here is derived from an EMBL/GenBank/DDBJ whole genome shotgun (WGS) entry which is preliminary data.</text>
</comment>
<reference evidence="1" key="1">
    <citation type="submission" date="2020-07" db="EMBL/GenBank/DDBJ databases">
        <title>Multicomponent nature underlies the extraordinary mechanical properties of spider dragline silk.</title>
        <authorList>
            <person name="Kono N."/>
            <person name="Nakamura H."/>
            <person name="Mori M."/>
            <person name="Yoshida Y."/>
            <person name="Ohtoshi R."/>
            <person name="Malay A.D."/>
            <person name="Moran D.A.P."/>
            <person name="Tomita M."/>
            <person name="Numata K."/>
            <person name="Arakawa K."/>
        </authorList>
    </citation>
    <scope>NUCLEOTIDE SEQUENCE</scope>
</reference>
<sequence length="167" mass="19137">MKDSPNLKVIYSAEHVTPLIYWSFLEICDHSLTGMPRLPPKLEVLKMIAGPVRKFLENYSLNFCGRAKRSTVDGGRDELRIEGDARPPVVDVCFHYRWCPYHLTEVEFIKSTDLMWILPRGSKSSLEGTKIVNHDMFNRKGKLQVKGNMRNSLALSIEREASLNISE</sequence>
<dbReference type="EMBL" id="BMAO01013150">
    <property type="protein sequence ID" value="GFQ86692.1"/>
    <property type="molecule type" value="Genomic_DNA"/>
</dbReference>
<dbReference type="AlphaFoldDB" id="A0A8X6FQH6"/>
<keyword evidence="2" id="KW-1185">Reference proteome</keyword>
<accession>A0A8X6FQH6</accession>
<proteinExistence type="predicted"/>